<dbReference type="SUPFAM" id="SSF53756">
    <property type="entry name" value="UDP-Glycosyltransferase/glycogen phosphorylase"/>
    <property type="match status" value="1"/>
</dbReference>
<dbReference type="Gene3D" id="3.40.50.2000">
    <property type="entry name" value="Glycogen Phosphorylase B"/>
    <property type="match status" value="2"/>
</dbReference>
<dbReference type="HAMAP" id="MF_00484">
    <property type="entry name" value="Glycogen_synth"/>
    <property type="match status" value="1"/>
</dbReference>
<comment type="catalytic activity">
    <reaction evidence="1">
        <text>[(1-&gt;4)-alpha-D-glucosyl](n) + ADP-alpha-D-glucose = [(1-&gt;4)-alpha-D-glucosyl](n+1) + ADP + H(+)</text>
        <dbReference type="Rhea" id="RHEA:18189"/>
        <dbReference type="Rhea" id="RHEA-COMP:9584"/>
        <dbReference type="Rhea" id="RHEA-COMP:9587"/>
        <dbReference type="ChEBI" id="CHEBI:15378"/>
        <dbReference type="ChEBI" id="CHEBI:15444"/>
        <dbReference type="ChEBI" id="CHEBI:57498"/>
        <dbReference type="ChEBI" id="CHEBI:456216"/>
        <dbReference type="EC" id="2.4.1.21"/>
    </reaction>
</comment>
<dbReference type="InterPro" id="IPR013534">
    <property type="entry name" value="Starch_synth_cat_dom"/>
</dbReference>
<evidence type="ECO:0000256" key="1">
    <source>
        <dbReference type="ARBA" id="ARBA00001478"/>
    </source>
</evidence>
<keyword evidence="4 8" id="KW-0328">Glycosyltransferase</keyword>
<dbReference type="AlphaFoldDB" id="A0A3B1CMC3"/>
<dbReference type="InterPro" id="IPR001296">
    <property type="entry name" value="Glyco_trans_1"/>
</dbReference>
<accession>A0A3B1CMC3</accession>
<dbReference type="PANTHER" id="PTHR45825:SF11">
    <property type="entry name" value="ALPHA AMYLASE DOMAIN-CONTAINING PROTEIN"/>
    <property type="match status" value="1"/>
</dbReference>
<organism evidence="8">
    <name type="scientific">hydrothermal vent metagenome</name>
    <dbReference type="NCBI Taxonomy" id="652676"/>
    <lineage>
        <taxon>unclassified sequences</taxon>
        <taxon>metagenomes</taxon>
        <taxon>ecological metagenomes</taxon>
    </lineage>
</organism>
<name>A0A3B1CMC3_9ZZZZ</name>
<dbReference type="NCBIfam" id="TIGR02095">
    <property type="entry name" value="glgA"/>
    <property type="match status" value="1"/>
</dbReference>
<feature type="domain" description="Glycosyl transferase family 1" evidence="6">
    <location>
        <begin position="304"/>
        <end position="466"/>
    </location>
</feature>
<evidence type="ECO:0000256" key="3">
    <source>
        <dbReference type="ARBA" id="ARBA00012588"/>
    </source>
</evidence>
<dbReference type="GO" id="GO:0004373">
    <property type="term" value="F:alpha-1,4-glucan glucosyltransferase (UDP-glucose donor) activity"/>
    <property type="evidence" value="ECO:0007669"/>
    <property type="project" value="InterPro"/>
</dbReference>
<dbReference type="GO" id="GO:0009011">
    <property type="term" value="F:alpha-1,4-glucan glucosyltransferase (ADP-glucose donor) activity"/>
    <property type="evidence" value="ECO:0007669"/>
    <property type="project" value="UniProtKB-EC"/>
</dbReference>
<comment type="similarity">
    <text evidence="2">Belongs to the glycosyltransferase 1 family. Bacterial/plant glycogen synthase subfamily.</text>
</comment>
<dbReference type="EC" id="2.4.1.21" evidence="3"/>
<keyword evidence="5 8" id="KW-0808">Transferase</keyword>
<evidence type="ECO:0000259" key="6">
    <source>
        <dbReference type="Pfam" id="PF00534"/>
    </source>
</evidence>
<dbReference type="CDD" id="cd03791">
    <property type="entry name" value="GT5_Glycogen_synthase_DULL1-like"/>
    <property type="match status" value="1"/>
</dbReference>
<gene>
    <name evidence="8" type="ORF">MNBD_IGNAVI01-2160</name>
</gene>
<evidence type="ECO:0000313" key="8">
    <source>
        <dbReference type="EMBL" id="VAX25118.1"/>
    </source>
</evidence>
<evidence type="ECO:0000259" key="7">
    <source>
        <dbReference type="Pfam" id="PF08323"/>
    </source>
</evidence>
<dbReference type="NCBIfam" id="NF001899">
    <property type="entry name" value="PRK00654.1-2"/>
    <property type="match status" value="1"/>
</dbReference>
<proteinExistence type="inferred from homology"/>
<evidence type="ECO:0000256" key="2">
    <source>
        <dbReference type="ARBA" id="ARBA00010281"/>
    </source>
</evidence>
<dbReference type="InterPro" id="IPR011835">
    <property type="entry name" value="GS/SS"/>
</dbReference>
<dbReference type="Pfam" id="PF08323">
    <property type="entry name" value="Glyco_transf_5"/>
    <property type="match status" value="1"/>
</dbReference>
<dbReference type="PANTHER" id="PTHR45825">
    <property type="entry name" value="GRANULE-BOUND STARCH SYNTHASE 1, CHLOROPLASTIC/AMYLOPLASTIC"/>
    <property type="match status" value="1"/>
</dbReference>
<protein>
    <recommendedName>
        <fullName evidence="3">starch synthase</fullName>
        <ecNumber evidence="3">2.4.1.21</ecNumber>
    </recommendedName>
</protein>
<dbReference type="EMBL" id="UOGD01000291">
    <property type="protein sequence ID" value="VAX25118.1"/>
    <property type="molecule type" value="Genomic_DNA"/>
</dbReference>
<dbReference type="Pfam" id="PF00534">
    <property type="entry name" value="Glycos_transf_1"/>
    <property type="match status" value="1"/>
</dbReference>
<reference evidence="8" key="1">
    <citation type="submission" date="2018-06" db="EMBL/GenBank/DDBJ databases">
        <authorList>
            <person name="Zhirakovskaya E."/>
        </authorList>
    </citation>
    <scope>NUCLEOTIDE SEQUENCE</scope>
</reference>
<evidence type="ECO:0000256" key="4">
    <source>
        <dbReference type="ARBA" id="ARBA00022676"/>
    </source>
</evidence>
<sequence>MAPPKKLKILFVTSEVVPFVKTGGLADVSSALPQKLQELGHEVRIVLPKYGAVDERRFKIHEVVRLKDLTTTIGKKEVTFSLRSSFLVGSKARVQIYFLDNQEYFSSRHSLYSDKHTGKEFKDNDERFILLSKSVFELVKKLGWVPDIIHCNDWQTGLIPVYKKEMYNDDELLKDVKTLLTIHNINIQGVFPKTSFQKTGLPEKLNNDKELLFNGKLNMLHAGLKYADAISTVSETYAKELCKIPEASAGLRDDLCKRKKDFFGIVNGIDPLVWNPEKDKKINKKFTVKNLEKKLSNKEFIEEKFGFDYDENIPLIGMISRLDDNKGFDLLKKAFKELMQLDLRLVILGTGDKKYQKFFEDAAMKYSDKFACYIGFDDDIAHQIEAGADMFLMPSKYEPCGLNQMYSLVYGTIPIVRQTGGLADTVENYNPSTKSGNGIVFKKYDEKELIKTIKKALALYNDKKAWERLMKTGMKSDFTWLKSAKNYVNVYKKILS</sequence>
<evidence type="ECO:0000256" key="5">
    <source>
        <dbReference type="ARBA" id="ARBA00022679"/>
    </source>
</evidence>
<feature type="domain" description="Starch synthase catalytic" evidence="7">
    <location>
        <begin position="8"/>
        <end position="254"/>
    </location>
</feature>